<dbReference type="SUPFAM" id="SSF54106">
    <property type="entry name" value="LysM domain"/>
    <property type="match status" value="1"/>
</dbReference>
<organism evidence="2 3">
    <name type="scientific">Thermincola potens (strain JR)</name>
    <dbReference type="NCBI Taxonomy" id="635013"/>
    <lineage>
        <taxon>Bacteria</taxon>
        <taxon>Bacillati</taxon>
        <taxon>Bacillota</taxon>
        <taxon>Clostridia</taxon>
        <taxon>Eubacteriales</taxon>
        <taxon>Thermincolaceae</taxon>
        <taxon>Thermincola</taxon>
    </lineage>
</organism>
<dbReference type="PANTHER" id="PTHR33734">
    <property type="entry name" value="LYSM DOMAIN-CONTAINING GPI-ANCHORED PROTEIN 2"/>
    <property type="match status" value="1"/>
</dbReference>
<dbReference type="CDD" id="cd00118">
    <property type="entry name" value="LysM"/>
    <property type="match status" value="1"/>
</dbReference>
<dbReference type="Proteomes" id="UP000002377">
    <property type="component" value="Chromosome"/>
</dbReference>
<gene>
    <name evidence="2" type="ordered locus">TherJR_1710</name>
</gene>
<dbReference type="OrthoDB" id="9787225at2"/>
<dbReference type="InterPro" id="IPR018392">
    <property type="entry name" value="LysM"/>
</dbReference>
<dbReference type="PANTHER" id="PTHR33734:SF22">
    <property type="entry name" value="MEMBRANE-BOUND LYTIC MUREIN TRANSGLYCOSYLASE D"/>
    <property type="match status" value="1"/>
</dbReference>
<dbReference type="CAZy" id="CBM50">
    <property type="family name" value="Carbohydrate-Binding Module Family 50"/>
</dbReference>
<keyword evidence="3" id="KW-1185">Reference proteome</keyword>
<evidence type="ECO:0000313" key="2">
    <source>
        <dbReference type="EMBL" id="ADG82559.1"/>
    </source>
</evidence>
<name>D5X7I9_THEPJ</name>
<proteinExistence type="predicted"/>
<dbReference type="HOGENOM" id="CLU_2439810_0_0_9"/>
<dbReference type="KEGG" id="tjr:TherJR_1710"/>
<dbReference type="PROSITE" id="PS51782">
    <property type="entry name" value="LYSM"/>
    <property type="match status" value="1"/>
</dbReference>
<evidence type="ECO:0000313" key="3">
    <source>
        <dbReference type="Proteomes" id="UP000002377"/>
    </source>
</evidence>
<evidence type="ECO:0000259" key="1">
    <source>
        <dbReference type="PROSITE" id="PS51782"/>
    </source>
</evidence>
<reference evidence="2 3" key="1">
    <citation type="submission" date="2010-05" db="EMBL/GenBank/DDBJ databases">
        <title>Complete sequence of Thermincola sp. JR.</title>
        <authorList>
            <consortium name="US DOE Joint Genome Institute"/>
            <person name="Lucas S."/>
            <person name="Copeland A."/>
            <person name="Lapidus A."/>
            <person name="Cheng J.-F."/>
            <person name="Bruce D."/>
            <person name="Goodwin L."/>
            <person name="Pitluck S."/>
            <person name="Chertkov O."/>
            <person name="Detter J.C."/>
            <person name="Han C."/>
            <person name="Tapia R."/>
            <person name="Land M."/>
            <person name="Hauser L."/>
            <person name="Kyrpides N."/>
            <person name="Mikhailova N."/>
            <person name="Hazen T.C."/>
            <person name="Woyke T."/>
        </authorList>
    </citation>
    <scope>NUCLEOTIDE SEQUENCE [LARGE SCALE GENOMIC DNA]</scope>
    <source>
        <strain evidence="2 3">JR</strain>
    </source>
</reference>
<dbReference type="eggNOG" id="COG1388">
    <property type="taxonomic scope" value="Bacteria"/>
</dbReference>
<sequence length="90" mass="10160">MRYVVKPGDTLYIIAQRFGVTVADILAVNPQIRDPNLIFPGQVIIIPGKRPEIPPYYPGFPPMFPPGYWGWPPYIPGEYPVGWWPNVPPG</sequence>
<dbReference type="STRING" id="635013.TherJR_1710"/>
<accession>D5X7I9</accession>
<dbReference type="EMBL" id="CP002028">
    <property type="protein sequence ID" value="ADG82559.1"/>
    <property type="molecule type" value="Genomic_DNA"/>
</dbReference>
<dbReference type="Gene3D" id="3.10.350.10">
    <property type="entry name" value="LysM domain"/>
    <property type="match status" value="1"/>
</dbReference>
<dbReference type="RefSeq" id="WP_013120572.1">
    <property type="nucleotide sequence ID" value="NC_014152.1"/>
</dbReference>
<dbReference type="AlphaFoldDB" id="D5X7I9"/>
<dbReference type="Pfam" id="PF01476">
    <property type="entry name" value="LysM"/>
    <property type="match status" value="1"/>
</dbReference>
<dbReference type="InterPro" id="IPR036779">
    <property type="entry name" value="LysM_dom_sf"/>
</dbReference>
<dbReference type="SMART" id="SM00257">
    <property type="entry name" value="LysM"/>
    <property type="match status" value="1"/>
</dbReference>
<protein>
    <submittedName>
        <fullName evidence="2">Peptidoglycan-binding lysin domain protein</fullName>
    </submittedName>
</protein>
<feature type="domain" description="LysM" evidence="1">
    <location>
        <begin position="1"/>
        <end position="46"/>
    </location>
</feature>
<dbReference type="GO" id="GO:0008932">
    <property type="term" value="F:lytic endotransglycosylase activity"/>
    <property type="evidence" value="ECO:0007669"/>
    <property type="project" value="TreeGrafter"/>
</dbReference>